<comment type="caution">
    <text evidence="7">The sequence shown here is derived from an EMBL/GenBank/DDBJ whole genome shotgun (WGS) entry which is preliminary data.</text>
</comment>
<keyword evidence="8" id="KW-1185">Reference proteome</keyword>
<dbReference type="STRING" id="22663.A0A2I0HV72"/>
<evidence type="ECO:0000256" key="1">
    <source>
        <dbReference type="ARBA" id="ARBA00004123"/>
    </source>
</evidence>
<evidence type="ECO:0000259" key="6">
    <source>
        <dbReference type="PROSITE" id="PS50888"/>
    </source>
</evidence>
<gene>
    <name evidence="7" type="ORF">CRG98_044190</name>
</gene>
<protein>
    <recommendedName>
        <fullName evidence="6">BHLH domain-containing protein</fullName>
    </recommendedName>
</protein>
<dbReference type="GO" id="GO:0003700">
    <property type="term" value="F:DNA-binding transcription factor activity"/>
    <property type="evidence" value="ECO:0007669"/>
    <property type="project" value="InterPro"/>
</dbReference>
<evidence type="ECO:0000313" key="8">
    <source>
        <dbReference type="Proteomes" id="UP000233551"/>
    </source>
</evidence>
<dbReference type="EMBL" id="PGOL01005341">
    <property type="protein sequence ID" value="PKI35420.1"/>
    <property type="molecule type" value="Genomic_DNA"/>
</dbReference>
<name>A0A2I0HV72_PUNGR</name>
<feature type="compositionally biased region" description="Polar residues" evidence="5">
    <location>
        <begin position="661"/>
        <end position="672"/>
    </location>
</feature>
<evidence type="ECO:0000256" key="2">
    <source>
        <dbReference type="ARBA" id="ARBA00023015"/>
    </source>
</evidence>
<dbReference type="InterPro" id="IPR043561">
    <property type="entry name" value="LHW-like"/>
</dbReference>
<keyword evidence="2" id="KW-0805">Transcription regulation</keyword>
<dbReference type="GO" id="GO:0046983">
    <property type="term" value="F:protein dimerization activity"/>
    <property type="evidence" value="ECO:0007669"/>
    <property type="project" value="InterPro"/>
</dbReference>
<dbReference type="PROSITE" id="PS50888">
    <property type="entry name" value="BHLH"/>
    <property type="match status" value="1"/>
</dbReference>
<evidence type="ECO:0000256" key="3">
    <source>
        <dbReference type="ARBA" id="ARBA00023163"/>
    </source>
</evidence>
<dbReference type="InterPro" id="IPR025610">
    <property type="entry name" value="MYC/MYB_N"/>
</dbReference>
<dbReference type="AlphaFoldDB" id="A0A2I0HV72"/>
<accession>A0A2I0HV72</accession>
<feature type="compositionally biased region" description="Basic and acidic residues" evidence="5">
    <location>
        <begin position="724"/>
        <end position="736"/>
    </location>
</feature>
<dbReference type="InterPro" id="IPR011598">
    <property type="entry name" value="bHLH_dom"/>
</dbReference>
<evidence type="ECO:0000256" key="4">
    <source>
        <dbReference type="ARBA" id="ARBA00023242"/>
    </source>
</evidence>
<evidence type="ECO:0000256" key="5">
    <source>
        <dbReference type="SAM" id="MobiDB-lite"/>
    </source>
</evidence>
<feature type="compositionally biased region" description="Polar residues" evidence="5">
    <location>
        <begin position="633"/>
        <end position="642"/>
    </location>
</feature>
<dbReference type="Proteomes" id="UP000233551">
    <property type="component" value="Unassembled WGS sequence"/>
</dbReference>
<proteinExistence type="predicted"/>
<keyword evidence="4" id="KW-0539">Nucleus</keyword>
<keyword evidence="3" id="KW-0804">Transcription</keyword>
<comment type="subcellular location">
    <subcellularLocation>
        <location evidence="1">Nucleus</location>
    </subcellularLocation>
</comment>
<organism evidence="7 8">
    <name type="scientific">Punica granatum</name>
    <name type="common">Pomegranate</name>
    <dbReference type="NCBI Taxonomy" id="22663"/>
    <lineage>
        <taxon>Eukaryota</taxon>
        <taxon>Viridiplantae</taxon>
        <taxon>Streptophyta</taxon>
        <taxon>Embryophyta</taxon>
        <taxon>Tracheophyta</taxon>
        <taxon>Spermatophyta</taxon>
        <taxon>Magnoliopsida</taxon>
        <taxon>eudicotyledons</taxon>
        <taxon>Gunneridae</taxon>
        <taxon>Pentapetalae</taxon>
        <taxon>rosids</taxon>
        <taxon>malvids</taxon>
        <taxon>Myrtales</taxon>
        <taxon>Lythraceae</taxon>
        <taxon>Punica</taxon>
    </lineage>
</organism>
<feature type="domain" description="BHLH" evidence="6">
    <location>
        <begin position="723"/>
        <end position="772"/>
    </location>
</feature>
<evidence type="ECO:0000313" key="7">
    <source>
        <dbReference type="EMBL" id="PKI35420.1"/>
    </source>
</evidence>
<dbReference type="Pfam" id="PF14215">
    <property type="entry name" value="bHLH-MYC_N"/>
    <property type="match status" value="1"/>
</dbReference>
<dbReference type="GO" id="GO:0005634">
    <property type="term" value="C:nucleus"/>
    <property type="evidence" value="ECO:0007669"/>
    <property type="project" value="UniProtKB-SubCell"/>
</dbReference>
<dbReference type="PANTHER" id="PTHR46196:SF4">
    <property type="entry name" value="TRANSCRIPTION FACTOR LHW"/>
    <property type="match status" value="1"/>
</dbReference>
<reference evidence="7 8" key="1">
    <citation type="submission" date="2017-11" db="EMBL/GenBank/DDBJ databases">
        <title>De-novo sequencing of pomegranate (Punica granatum L.) genome.</title>
        <authorList>
            <person name="Akparov Z."/>
            <person name="Amiraslanov A."/>
            <person name="Hajiyeva S."/>
            <person name="Abbasov M."/>
            <person name="Kaur K."/>
            <person name="Hamwieh A."/>
            <person name="Solovyev V."/>
            <person name="Salamov A."/>
            <person name="Braich B."/>
            <person name="Kosarev P."/>
            <person name="Mahmoud A."/>
            <person name="Hajiyev E."/>
            <person name="Babayeva S."/>
            <person name="Izzatullayeva V."/>
            <person name="Mammadov A."/>
            <person name="Mammadov A."/>
            <person name="Sharifova S."/>
            <person name="Ojaghi J."/>
            <person name="Eynullazada K."/>
            <person name="Bayramov B."/>
            <person name="Abdulazimova A."/>
            <person name="Shahmuradov I."/>
        </authorList>
    </citation>
    <scope>NUCLEOTIDE SEQUENCE [LARGE SCALE GENOMIC DNA]</scope>
    <source>
        <strain evidence="8">cv. AG2017</strain>
        <tissue evidence="7">Leaf</tissue>
    </source>
</reference>
<dbReference type="Pfam" id="PF23176">
    <property type="entry name" value="bHLH_LHW"/>
    <property type="match status" value="1"/>
</dbReference>
<dbReference type="PANTHER" id="PTHR46196">
    <property type="entry name" value="TRANSCRIPTION FACTOR BHLH155-LIKE ISOFORM X1-RELATED"/>
    <property type="match status" value="1"/>
</dbReference>
<feature type="region of interest" description="Disordered" evidence="5">
    <location>
        <begin position="629"/>
        <end position="672"/>
    </location>
</feature>
<feature type="region of interest" description="Disordered" evidence="5">
    <location>
        <begin position="702"/>
        <end position="736"/>
    </location>
</feature>
<sequence length="936" mass="102644">MGCRSMIAGSLEPERKRCGGLRTKQAAVEVPRLDVDMGYLLKEALKTLCGVNRWSYAVFWKVGCQNPRLLIWEECYYEPLTSSVPPEDRSRQSITQAEDKLQLLINRMMTNNQICLFGEGIIGRAAFTGIYQWFTSNSYIRDVHPPEVSNEMHHQFSAGIQTVAVIPVSPHGVVQLGSSFSIMENLGFVNDIGGLILQLGCIPGALFSMGSAENATVSGYPRSGLTDTSEVGKKTSSDNMMVDSCKQLNSSFDLSRLISKQSNSLIRKVQENSSITDSAFQSPYRPLEKSAFCPRSLERGAVRAELIYSNPHEQLSHFIGPSNSYSRSTVNCQAACGQMGVRHSIKPTEKQKPSAFGIQNPVNSGTNDLDSMIRSRFRTHGSSVLDSSKSFDASQFLEGDEVLNEFKNYSRPVVPAPSFSAAPVPSLSNLTEVGSQAGDLTELEGIPLFSLSDQLMGYATEVLSGGIDQMTPQVDLSSVNQRMENGSRQAPDLPWTHLYEDKSLFDSGSGGVMSPNLTYEDAFRQSEGDDLFDILGADMKNKIFSGRSDSADSHKLSKESLMSTNTREAGQELYLDDESLSKGGVFSVIGNDHLLDAVVSGAHSASKQNSDDSLSCKTTLTKISSSSVPSSSLAYCQSNSTGKMPEDSFGISKPPAKEETPSSGSLKSGCTKNNEAACSQSHSLCSQISSWVDQGRAMKRDNSILTANSRGPDEGTKPSRKRLKPGENPKPRPKDRQMIQDRLKELRDIVPNGAKCSIDALLERTVKHMLFLQGVTKHVDKLKHIAESKIIDREGRLFLNDDFEGGATWAYEIGSQSGVCPIIVEDLSPPRQFLVEMLCEERGFFLEIADMIRRLELTILTGVMESRDGKIWARFSVEANRDVTRMEVFVSLVRALEQVMKDGAVPETMVDNHLMPRHSFAQTACIPATGMPSSLQ</sequence>